<feature type="domain" description="FAD dependent oxidoreductase" evidence="2">
    <location>
        <begin position="37"/>
        <end position="391"/>
    </location>
</feature>
<organism evidence="3 4">
    <name type="scientific">Acetobacter musti</name>
    <dbReference type="NCBI Taxonomy" id="864732"/>
    <lineage>
        <taxon>Bacteria</taxon>
        <taxon>Pseudomonadati</taxon>
        <taxon>Pseudomonadota</taxon>
        <taxon>Alphaproteobacteria</taxon>
        <taxon>Acetobacterales</taxon>
        <taxon>Acetobacteraceae</taxon>
        <taxon>Acetobacter</taxon>
    </lineage>
</organism>
<dbReference type="Gene3D" id="3.30.9.10">
    <property type="entry name" value="D-Amino Acid Oxidase, subunit A, domain 2"/>
    <property type="match status" value="1"/>
</dbReference>
<sequence length="435" mass="46830">MKPDSYRPNNSRSSSYWTDTAPAFAQGAAGAPPETADVVVIGGGFTGLAAARRLAADGARVVVLEAGRVAQAASGRNGGQCNNGLAHDFGAMAATRGMDVAKAYYADFDKAVTSVERIVREERIDCDFLRGGKLKLAAKPEHVAKLEASAALLRKEIDPDVEFLDRAATQAEVASDVFHAAILFPRSASLHVGRFGTGLADAAVRRGASVFENAFVSGLDSLGGTRYRVTSTRGVVTADRVLIATGASERGPFSWFRRRIVPIGSFIITTAPLPDAVLRRVLPRQRTCTTTRLVGNFFRTTPDNRLVFGGRARFARPGPKDDVKSGVVLRRTMATMFPSLADVDIEYCWGGVVDMTQDRLPHAGLHDGLYFATGFSGHGTQMSVHLGEAMAGFMTGKSHDVVWNRDRWPAIAGHYGKPWFLPAVGAWYRLKDAIS</sequence>
<dbReference type="PANTHER" id="PTHR13847:SF281">
    <property type="entry name" value="FAD DEPENDENT OXIDOREDUCTASE DOMAIN-CONTAINING PROTEIN"/>
    <property type="match status" value="1"/>
</dbReference>
<proteinExistence type="predicted"/>
<dbReference type="InterPro" id="IPR006076">
    <property type="entry name" value="FAD-dep_OxRdtase"/>
</dbReference>
<protein>
    <submittedName>
        <fullName evidence="3">FAD-dependent oxidoreductase</fullName>
    </submittedName>
</protein>
<evidence type="ECO:0000256" key="1">
    <source>
        <dbReference type="ARBA" id="ARBA00023002"/>
    </source>
</evidence>
<accession>A0ABX0JPS9</accession>
<dbReference type="RefSeq" id="WP_173583862.1">
    <property type="nucleotide sequence ID" value="NZ_WOTB01000016.1"/>
</dbReference>
<evidence type="ECO:0000313" key="3">
    <source>
        <dbReference type="EMBL" id="NHN85471.1"/>
    </source>
</evidence>
<evidence type="ECO:0000313" key="4">
    <source>
        <dbReference type="Proteomes" id="UP000635278"/>
    </source>
</evidence>
<dbReference type="EMBL" id="WOTB01000016">
    <property type="protein sequence ID" value="NHN85471.1"/>
    <property type="molecule type" value="Genomic_DNA"/>
</dbReference>
<gene>
    <name evidence="3" type="ORF">GOB93_12575</name>
</gene>
<evidence type="ECO:0000259" key="2">
    <source>
        <dbReference type="Pfam" id="PF01266"/>
    </source>
</evidence>
<dbReference type="InterPro" id="IPR036188">
    <property type="entry name" value="FAD/NAD-bd_sf"/>
</dbReference>
<dbReference type="Pfam" id="PF01266">
    <property type="entry name" value="DAO"/>
    <property type="match status" value="1"/>
</dbReference>
<dbReference type="Proteomes" id="UP000635278">
    <property type="component" value="Unassembled WGS sequence"/>
</dbReference>
<dbReference type="Gene3D" id="3.50.50.60">
    <property type="entry name" value="FAD/NAD(P)-binding domain"/>
    <property type="match status" value="1"/>
</dbReference>
<name>A0ABX0JPS9_9PROT</name>
<comment type="caution">
    <text evidence="3">The sequence shown here is derived from an EMBL/GenBank/DDBJ whole genome shotgun (WGS) entry which is preliminary data.</text>
</comment>
<keyword evidence="4" id="KW-1185">Reference proteome</keyword>
<dbReference type="PANTHER" id="PTHR13847">
    <property type="entry name" value="SARCOSINE DEHYDROGENASE-RELATED"/>
    <property type="match status" value="1"/>
</dbReference>
<dbReference type="SUPFAM" id="SSF51905">
    <property type="entry name" value="FAD/NAD(P)-binding domain"/>
    <property type="match status" value="1"/>
</dbReference>
<reference evidence="3 4" key="1">
    <citation type="journal article" date="2020" name="Int. J. Syst. Evol. Microbiol.">
        <title>Novel acetic acid bacteria from cider fermentations: Acetobacter conturbans sp. nov. and Acetobacter fallax sp. nov.</title>
        <authorList>
            <person name="Sombolestani A.S."/>
            <person name="Cleenwerck I."/>
            <person name="Cnockaert M."/>
            <person name="Borremans W."/>
            <person name="Wieme A.D."/>
            <person name="De Vuyst L."/>
            <person name="Vandamme P."/>
        </authorList>
    </citation>
    <scope>NUCLEOTIDE SEQUENCE [LARGE SCALE GENOMIC DNA]</scope>
    <source>
        <strain evidence="3 4">LMG 30640</strain>
    </source>
</reference>
<keyword evidence="1" id="KW-0560">Oxidoreductase</keyword>